<evidence type="ECO:0000256" key="1">
    <source>
        <dbReference type="ARBA" id="ARBA00004496"/>
    </source>
</evidence>
<dbReference type="InterPro" id="IPR003714">
    <property type="entry name" value="PhoH"/>
</dbReference>
<dbReference type="GO" id="GO:0005829">
    <property type="term" value="C:cytosol"/>
    <property type="evidence" value="ECO:0007669"/>
    <property type="project" value="TreeGrafter"/>
</dbReference>
<evidence type="ECO:0000256" key="6">
    <source>
        <dbReference type="ARBA" id="ARBA00039970"/>
    </source>
</evidence>
<comment type="subcellular location">
    <subcellularLocation>
        <location evidence="1">Cytoplasm</location>
    </subcellularLocation>
</comment>
<feature type="domain" description="PhoH-like protein" evidence="7">
    <location>
        <begin position="136"/>
        <end position="339"/>
    </location>
</feature>
<dbReference type="SUPFAM" id="SSF52540">
    <property type="entry name" value="P-loop containing nucleoside triphosphate hydrolases"/>
    <property type="match status" value="1"/>
</dbReference>
<keyword evidence="9" id="KW-1185">Reference proteome</keyword>
<name>A0A521FIS4_9BACT</name>
<proteinExistence type="inferred from homology"/>
<reference evidence="8 9" key="1">
    <citation type="submission" date="2017-05" db="EMBL/GenBank/DDBJ databases">
        <authorList>
            <person name="Varghese N."/>
            <person name="Submissions S."/>
        </authorList>
    </citation>
    <scope>NUCLEOTIDE SEQUENCE [LARGE SCALE GENOMIC DNA]</scope>
    <source>
        <strain evidence="8 9">DSM 21985</strain>
    </source>
</reference>
<accession>A0A521FIS4</accession>
<dbReference type="EMBL" id="FXTP01000020">
    <property type="protein sequence ID" value="SMO96113.1"/>
    <property type="molecule type" value="Genomic_DNA"/>
</dbReference>
<evidence type="ECO:0000256" key="5">
    <source>
        <dbReference type="ARBA" id="ARBA00022840"/>
    </source>
</evidence>
<gene>
    <name evidence="8" type="ORF">SAMN06265219_12023</name>
</gene>
<dbReference type="PANTHER" id="PTHR30473:SF1">
    <property type="entry name" value="PHOH-LIKE PROTEIN"/>
    <property type="match status" value="1"/>
</dbReference>
<dbReference type="FunFam" id="3.40.50.300:FF:000013">
    <property type="entry name" value="PhoH family ATPase"/>
    <property type="match status" value="1"/>
</dbReference>
<dbReference type="InterPro" id="IPR051451">
    <property type="entry name" value="PhoH2-like"/>
</dbReference>
<dbReference type="AlphaFoldDB" id="A0A521FIS4"/>
<keyword evidence="5" id="KW-0067">ATP-binding</keyword>
<dbReference type="GO" id="GO:0005524">
    <property type="term" value="F:ATP binding"/>
    <property type="evidence" value="ECO:0007669"/>
    <property type="project" value="UniProtKB-KW"/>
</dbReference>
<protein>
    <recommendedName>
        <fullName evidence="6">PhoH-like protein</fullName>
    </recommendedName>
</protein>
<evidence type="ECO:0000256" key="2">
    <source>
        <dbReference type="ARBA" id="ARBA00010393"/>
    </source>
</evidence>
<keyword evidence="3" id="KW-0963">Cytoplasm</keyword>
<evidence type="ECO:0000259" key="7">
    <source>
        <dbReference type="Pfam" id="PF02562"/>
    </source>
</evidence>
<comment type="similarity">
    <text evidence="2">Belongs to the PhoH family.</text>
</comment>
<dbReference type="Pfam" id="PF02562">
    <property type="entry name" value="PhoH"/>
    <property type="match status" value="1"/>
</dbReference>
<evidence type="ECO:0000256" key="4">
    <source>
        <dbReference type="ARBA" id="ARBA00022741"/>
    </source>
</evidence>
<dbReference type="PANTHER" id="PTHR30473">
    <property type="entry name" value="PROTEIN PHOH"/>
    <property type="match status" value="1"/>
</dbReference>
<keyword evidence="4" id="KW-0547">Nucleotide-binding</keyword>
<dbReference type="InterPro" id="IPR027417">
    <property type="entry name" value="P-loop_NTPase"/>
</dbReference>
<dbReference type="Gene3D" id="3.40.50.300">
    <property type="entry name" value="P-loop containing nucleotide triphosphate hydrolases"/>
    <property type="match status" value="1"/>
</dbReference>
<evidence type="ECO:0000313" key="9">
    <source>
        <dbReference type="Proteomes" id="UP000317557"/>
    </source>
</evidence>
<evidence type="ECO:0000313" key="8">
    <source>
        <dbReference type="EMBL" id="SMO96113.1"/>
    </source>
</evidence>
<evidence type="ECO:0000256" key="3">
    <source>
        <dbReference type="ARBA" id="ARBA00022490"/>
    </source>
</evidence>
<dbReference type="Proteomes" id="UP000317557">
    <property type="component" value="Unassembled WGS sequence"/>
</dbReference>
<organism evidence="8 9">
    <name type="scientific">Gracilimonas mengyeensis</name>
    <dbReference type="NCBI Taxonomy" id="1302730"/>
    <lineage>
        <taxon>Bacteria</taxon>
        <taxon>Pseudomonadati</taxon>
        <taxon>Balneolota</taxon>
        <taxon>Balneolia</taxon>
        <taxon>Balneolales</taxon>
        <taxon>Balneolaceae</taxon>
        <taxon>Gracilimonas</taxon>
    </lineage>
</organism>
<sequence length="347" mass="38603">MLSCVVYYSSKNTTAIEDQKTLTEEIIELEGTDPVALFGLHDHNLIALDKAFPETKFNSRGNRIKLTGPAHEVETAANVVHGMIELLDRKSKVSEGDVKTLITLKSGESYANEPKIRSLDETEGDVIIHTHTGEAITAKKPGQKRIVESSAENDIVFAIGPAGTGKTYTSVALAVQALKNRKVRKIILARPAVEAGENLGFLPGDLKEKIDPYLRPLYDALEDMIDQDRLELNLAKNVIEIAPLAYMRGRTLNNAFVILDEAQNATNTQMKMFLTRIGFNSRAIITGDVTQTDLPRRQQSGLISIQNILKEVNGIDFVYLDDGDVVRHKLVRDIIKAYDRYEDEQNK</sequence>